<dbReference type="Gene3D" id="3.50.30.10">
    <property type="entry name" value="Phosphohistidine domain"/>
    <property type="match status" value="1"/>
</dbReference>
<evidence type="ECO:0000313" key="4">
    <source>
        <dbReference type="EMBL" id="NJQ06775.1"/>
    </source>
</evidence>
<dbReference type="InterPro" id="IPR013815">
    <property type="entry name" value="ATP_grasp_subdomain_1"/>
</dbReference>
<dbReference type="InterPro" id="IPR051549">
    <property type="entry name" value="PEP_Utilizing_Enz"/>
</dbReference>
<feature type="domain" description="PEP-utilising enzyme mobile" evidence="2">
    <location>
        <begin position="821"/>
        <end position="890"/>
    </location>
</feature>
<dbReference type="Gene3D" id="3.30.1490.20">
    <property type="entry name" value="ATP-grasp fold, A domain"/>
    <property type="match status" value="1"/>
</dbReference>
<evidence type="ECO:0000313" key="5">
    <source>
        <dbReference type="Proteomes" id="UP000578686"/>
    </source>
</evidence>
<dbReference type="PANTHER" id="PTHR43615:SF1">
    <property type="entry name" value="PPDK_N DOMAIN-CONTAINING PROTEIN"/>
    <property type="match status" value="1"/>
</dbReference>
<dbReference type="SUPFAM" id="SSF56059">
    <property type="entry name" value="Glutathione synthetase ATP-binding domain-like"/>
    <property type="match status" value="1"/>
</dbReference>
<dbReference type="GO" id="GO:0016301">
    <property type="term" value="F:kinase activity"/>
    <property type="evidence" value="ECO:0007669"/>
    <property type="project" value="InterPro"/>
</dbReference>
<dbReference type="SUPFAM" id="SSF52009">
    <property type="entry name" value="Phosphohistidine domain"/>
    <property type="match status" value="1"/>
</dbReference>
<dbReference type="Gene3D" id="3.30.470.20">
    <property type="entry name" value="ATP-grasp fold, B domain"/>
    <property type="match status" value="1"/>
</dbReference>
<dbReference type="Pfam" id="PF00391">
    <property type="entry name" value="PEP-utilizers"/>
    <property type="match status" value="1"/>
</dbReference>
<dbReference type="InterPro" id="IPR008279">
    <property type="entry name" value="PEP-util_enz_mobile_dom"/>
</dbReference>
<evidence type="ECO:0000259" key="2">
    <source>
        <dbReference type="Pfam" id="PF00391"/>
    </source>
</evidence>
<dbReference type="Proteomes" id="UP000578686">
    <property type="component" value="Unassembled WGS sequence"/>
</dbReference>
<evidence type="ECO:0000256" key="1">
    <source>
        <dbReference type="SAM" id="MobiDB-lite"/>
    </source>
</evidence>
<name>A0A7X6D2B2_9ACTN</name>
<comment type="caution">
    <text evidence="4">The sequence shown here is derived from an EMBL/GenBank/DDBJ whole genome shotgun (WGS) entry which is preliminary data.</text>
</comment>
<reference evidence="4 5" key="1">
    <citation type="submission" date="2020-03" db="EMBL/GenBank/DDBJ databases">
        <title>Draft genome of Streptomyces sp. ventii, isolated from the Axial Seamount in the Pacific Ocean, and resequencing of the two type strains Streptomyces lonarensis strain NCL 716 and Streptomyces bohaiensis strain 11A07.</title>
        <authorList>
            <person name="Loughran R.M."/>
            <person name="Pfannmuller K.M."/>
            <person name="Wasson B.J."/>
            <person name="Deadmond M.C."/>
            <person name="Paddock B.E."/>
            <person name="Koyack M.J."/>
            <person name="Gallegos D.A."/>
            <person name="Mitchell E.A."/>
            <person name="Ushijima B."/>
            <person name="Saw J.H."/>
            <person name="Mcphail K.L."/>
            <person name="Videau P."/>
        </authorList>
    </citation>
    <scope>NUCLEOTIDE SEQUENCE [LARGE SCALE GENOMIC DNA]</scope>
    <source>
        <strain evidence="4 5">NCL716</strain>
    </source>
</reference>
<feature type="region of interest" description="Disordered" evidence="1">
    <location>
        <begin position="240"/>
        <end position="260"/>
    </location>
</feature>
<dbReference type="RefSeq" id="WP_167971213.1">
    <property type="nucleotide sequence ID" value="NZ_JAAVJD010000108.1"/>
</dbReference>
<dbReference type="EMBL" id="JAAVJD010000108">
    <property type="protein sequence ID" value="NJQ06775.1"/>
    <property type="molecule type" value="Genomic_DNA"/>
</dbReference>
<dbReference type="InterPro" id="IPR002192">
    <property type="entry name" value="PPDK_AMP/ATP-bd"/>
</dbReference>
<organism evidence="4 5">
    <name type="scientific">Streptomyces lonarensis</name>
    <dbReference type="NCBI Taxonomy" id="700599"/>
    <lineage>
        <taxon>Bacteria</taxon>
        <taxon>Bacillati</taxon>
        <taxon>Actinomycetota</taxon>
        <taxon>Actinomycetes</taxon>
        <taxon>Kitasatosporales</taxon>
        <taxon>Streptomycetaceae</taxon>
        <taxon>Streptomyces</taxon>
    </lineage>
</organism>
<dbReference type="InterPro" id="IPR036637">
    <property type="entry name" value="Phosphohistidine_dom_sf"/>
</dbReference>
<protein>
    <submittedName>
        <fullName evidence="4">Phosphoenolpyruvate synthase</fullName>
    </submittedName>
</protein>
<evidence type="ECO:0000259" key="3">
    <source>
        <dbReference type="Pfam" id="PF01326"/>
    </source>
</evidence>
<dbReference type="GO" id="GO:0005524">
    <property type="term" value="F:ATP binding"/>
    <property type="evidence" value="ECO:0007669"/>
    <property type="project" value="InterPro"/>
</dbReference>
<keyword evidence="4" id="KW-0670">Pyruvate</keyword>
<dbReference type="Pfam" id="PF01326">
    <property type="entry name" value="PPDK_N"/>
    <property type="match status" value="1"/>
</dbReference>
<feature type="domain" description="Pyruvate phosphate dikinase AMP/ATP-binding" evidence="3">
    <location>
        <begin position="15"/>
        <end position="315"/>
    </location>
</feature>
<proteinExistence type="predicted"/>
<sequence length="903" mass="98812">MRHILTGRALTDSALTGPKLARQARMREAGLPVPAFFALSARACEEALAPHLPRLRRRLAEVDFDDPAAITAGAAAARELITTAAADPTLDAALLAAFDTAFAPDTAVAVRSSTVGADEADSEDSADNPFAGMSDSYLYVRREEVPERVRLCWASGYNAESLLYRHAQGLELTGFSVAVAVQEMVPGRRSFVLFTCDPATGARRPVVAAAHGIGEGVVQERVPVDHFFLDPATATLTRRLSHKDQRVDRDPHAPSGTALLPVPDAERDVPVLDDAELWRIARLGERIAELFDAPQDIEGTLTADGRVHILQSRPVVLDLGRQRLWSSANITESFPGTTTALTYSHAQLFYRTIFHDLYRDLGVDERTIHGNRHHLASMIGFLHHRIHYSLTAWYHLHRQVPLFALGRARWEQMMGLTTTPDSGRDSLRGGTLAHRWRMARSAVRVGRLLLTHDRRVRAYERWWDALVPTLRDTDWHAADPLDTVERTHRLWREVGDHWGVTLVNDLFLTMGTGAAERLLDRWVGEPGLLGDLLCGGEENRSVAAVMSLLRLAETAREAPGLLAAVADRPAEEVWERVRQGGFGAEFTAAADAHLRRFGDRGLQELKLEQPTPRVRPWLLLPLVAEHARGGRTAEELRRTEDGIRAGAEERLAAALRRRPLRRAVVRALLERLRRLIRYREDSRYRRSELFGVSRAVHLALGAWLVERKALNDPEDVFHLTHEEVLGSVDGTGVAGDLRAVAEARRRAYEHAAPELPLDFATMGAVPTSLPAPAATRSGGAGNAGDAAGGGGPLAGLGSSRGTVRGTARVVLDPHGPVPAGDDVILVARETDPGWLFLMLRARGIVVERGTMLSHTAITGRKFGIPTIVALPGATSRIPDGCRVEMDGSTGTVTLLDDDGEVRA</sequence>
<dbReference type="AlphaFoldDB" id="A0A7X6D2B2"/>
<accession>A0A7X6D2B2</accession>
<feature type="compositionally biased region" description="Basic and acidic residues" evidence="1">
    <location>
        <begin position="242"/>
        <end position="252"/>
    </location>
</feature>
<keyword evidence="5" id="KW-1185">Reference proteome</keyword>
<dbReference type="PANTHER" id="PTHR43615">
    <property type="entry name" value="PHOSPHOENOLPYRUVATE SYNTHASE-RELATED"/>
    <property type="match status" value="1"/>
</dbReference>
<gene>
    <name evidence="4" type="ORF">HCN56_14585</name>
</gene>